<evidence type="ECO:0000256" key="5">
    <source>
        <dbReference type="ARBA" id="ARBA00022741"/>
    </source>
</evidence>
<dbReference type="EMBL" id="QRGO01000001">
    <property type="protein sequence ID" value="RDV03251.1"/>
    <property type="molecule type" value="Genomic_DNA"/>
</dbReference>
<comment type="caution">
    <text evidence="12">The sequence shown here is derived from an EMBL/GenBank/DDBJ whole genome shotgun (WGS) entry which is preliminary data.</text>
</comment>
<name>A0A371B7A1_9BRAD</name>
<dbReference type="InterPro" id="IPR032823">
    <property type="entry name" value="BCA_ABC_TP_C"/>
</dbReference>
<keyword evidence="6 12" id="KW-0067">ATP-binding</keyword>
<evidence type="ECO:0000256" key="6">
    <source>
        <dbReference type="ARBA" id="ARBA00022840"/>
    </source>
</evidence>
<keyword evidence="13" id="KW-1185">Reference proteome</keyword>
<comment type="subcellular location">
    <subcellularLocation>
        <location evidence="1">Cell membrane</location>
        <topology evidence="1">Multi-pass membrane protein</topology>
    </subcellularLocation>
</comment>
<dbReference type="GO" id="GO:0005886">
    <property type="term" value="C:plasma membrane"/>
    <property type="evidence" value="ECO:0007669"/>
    <property type="project" value="UniProtKB-SubCell"/>
</dbReference>
<keyword evidence="7 10" id="KW-1133">Transmembrane helix</keyword>
<dbReference type="SUPFAM" id="SSF52540">
    <property type="entry name" value="P-loop containing nucleoside triphosphate hydrolases"/>
    <property type="match status" value="1"/>
</dbReference>
<feature type="transmembrane region" description="Helical" evidence="10">
    <location>
        <begin position="244"/>
        <end position="266"/>
    </location>
</feature>
<evidence type="ECO:0000256" key="2">
    <source>
        <dbReference type="ARBA" id="ARBA00022448"/>
    </source>
</evidence>
<evidence type="ECO:0000256" key="9">
    <source>
        <dbReference type="ARBA" id="ARBA00024722"/>
    </source>
</evidence>
<dbReference type="PANTHER" id="PTHR45772">
    <property type="entry name" value="CONSERVED COMPONENT OF ABC TRANSPORTER FOR NATURAL AMINO ACIDS-RELATED"/>
    <property type="match status" value="1"/>
</dbReference>
<evidence type="ECO:0000256" key="3">
    <source>
        <dbReference type="ARBA" id="ARBA00022475"/>
    </source>
</evidence>
<dbReference type="CDD" id="cd03219">
    <property type="entry name" value="ABC_Mj1267_LivG_branched"/>
    <property type="match status" value="1"/>
</dbReference>
<proteinExistence type="predicted"/>
<evidence type="ECO:0000313" key="12">
    <source>
        <dbReference type="EMBL" id="RDV03251.1"/>
    </source>
</evidence>
<keyword evidence="2" id="KW-0813">Transport</keyword>
<dbReference type="InterPro" id="IPR043428">
    <property type="entry name" value="LivM-like"/>
</dbReference>
<dbReference type="AlphaFoldDB" id="A0A371B7A1"/>
<dbReference type="PROSITE" id="PS50893">
    <property type="entry name" value="ABC_TRANSPORTER_2"/>
    <property type="match status" value="1"/>
</dbReference>
<dbReference type="Proteomes" id="UP000263993">
    <property type="component" value="Unassembled WGS sequence"/>
</dbReference>
<dbReference type="InterPro" id="IPR001851">
    <property type="entry name" value="ABC_transp_permease"/>
</dbReference>
<dbReference type="InterPro" id="IPR003593">
    <property type="entry name" value="AAA+_ATPase"/>
</dbReference>
<feature type="domain" description="ABC transporter" evidence="11">
    <location>
        <begin position="342"/>
        <end position="587"/>
    </location>
</feature>
<dbReference type="Pfam" id="PF00005">
    <property type="entry name" value="ABC_tran"/>
    <property type="match status" value="1"/>
</dbReference>
<protein>
    <submittedName>
        <fullName evidence="12">ATP-binding cassette domain-containing protein</fullName>
    </submittedName>
</protein>
<dbReference type="Gene3D" id="3.40.50.300">
    <property type="entry name" value="P-loop containing nucleotide triphosphate hydrolases"/>
    <property type="match status" value="1"/>
</dbReference>
<evidence type="ECO:0000256" key="8">
    <source>
        <dbReference type="ARBA" id="ARBA00023136"/>
    </source>
</evidence>
<evidence type="ECO:0000256" key="1">
    <source>
        <dbReference type="ARBA" id="ARBA00004651"/>
    </source>
</evidence>
<dbReference type="PANTHER" id="PTHR45772:SF2">
    <property type="entry name" value="ABC TRANSPORTER ATP-BINDING PROTEIN"/>
    <property type="match status" value="1"/>
</dbReference>
<keyword evidence="5" id="KW-0547">Nucleotide-binding</keyword>
<accession>A0A371B7A1</accession>
<keyword evidence="3" id="KW-1003">Cell membrane</keyword>
<dbReference type="RefSeq" id="WP_115515278.1">
    <property type="nucleotide sequence ID" value="NZ_QRGO01000001.1"/>
</dbReference>
<dbReference type="CDD" id="cd06581">
    <property type="entry name" value="TM_PBP1_LivM_like"/>
    <property type="match status" value="1"/>
</dbReference>
<feature type="transmembrane region" description="Helical" evidence="10">
    <location>
        <begin position="278"/>
        <end position="300"/>
    </location>
</feature>
<gene>
    <name evidence="12" type="ORF">DXH78_00785</name>
</gene>
<dbReference type="InterPro" id="IPR027417">
    <property type="entry name" value="P-loop_NTPase"/>
</dbReference>
<feature type="transmembrane region" description="Helical" evidence="10">
    <location>
        <begin position="157"/>
        <end position="176"/>
    </location>
</feature>
<evidence type="ECO:0000256" key="4">
    <source>
        <dbReference type="ARBA" id="ARBA00022692"/>
    </source>
</evidence>
<dbReference type="FunFam" id="3.40.50.300:FF:000421">
    <property type="entry name" value="Branched-chain amino acid ABC transporter ATP-binding protein"/>
    <property type="match status" value="1"/>
</dbReference>
<dbReference type="SMART" id="SM00382">
    <property type="entry name" value="AAA"/>
    <property type="match status" value="1"/>
</dbReference>
<evidence type="ECO:0000259" key="11">
    <source>
        <dbReference type="PROSITE" id="PS50893"/>
    </source>
</evidence>
<comment type="function">
    <text evidence="9">Involved in beta-(1--&gt;2)glucan export. Transmembrane domains (TMD) form a pore in the inner membrane and the ATP-binding domain (NBD) is responsible for energy generation.</text>
</comment>
<dbReference type="GO" id="GO:0015658">
    <property type="term" value="F:branched-chain amino acid transmembrane transporter activity"/>
    <property type="evidence" value="ECO:0007669"/>
    <property type="project" value="InterPro"/>
</dbReference>
<evidence type="ECO:0000256" key="7">
    <source>
        <dbReference type="ARBA" id="ARBA00022989"/>
    </source>
</evidence>
<reference evidence="13" key="1">
    <citation type="submission" date="2018-08" db="EMBL/GenBank/DDBJ databases">
        <authorList>
            <person name="Kim S.-J."/>
            <person name="Jung G.-Y."/>
        </authorList>
    </citation>
    <scope>NUCLEOTIDE SEQUENCE [LARGE SCALE GENOMIC DNA]</scope>
    <source>
        <strain evidence="13">GY_H</strain>
    </source>
</reference>
<dbReference type="OrthoDB" id="9805029at2"/>
<feature type="transmembrane region" description="Helical" evidence="10">
    <location>
        <begin position="35"/>
        <end position="55"/>
    </location>
</feature>
<dbReference type="InterPro" id="IPR051120">
    <property type="entry name" value="ABC_AA/LPS_Transport"/>
</dbReference>
<dbReference type="GO" id="GO:0016887">
    <property type="term" value="F:ATP hydrolysis activity"/>
    <property type="evidence" value="ECO:0007669"/>
    <property type="project" value="InterPro"/>
</dbReference>
<keyword evidence="4 10" id="KW-0812">Transmembrane</keyword>
<sequence>MKKSQIYLIALAAVLCVAAAPFVLSAFSLTLLNFIGIYSLVAIGLVLVTGVTGIVSFGQAAFVGIAAYATAWTTALNGYSPWLGLILGVILTCSVAGLLGLATLRLKGHFLSLSTIAWGLAIAYLFGNVPWLGQHNGISSVPPISIGSVKLMESWQIYYLIWAFVVAAVVLAYNLLNSRVGRAMRTLRGGDTLVESLGVNAFRIKLISFIVAALPAAVSGWLYAHLSRFVSPVPFEAGMSIEYLMMAMIGGHGSIIGAIVGASFVTLLKNSIQDYLPLLVKGASGQLEIVAFAALFILFLQRARQGVVPYVRRYLPRPIPVTPPKAAELPRRIQPAPGTVLLDASQVERRFGGLVAVNQVSFDVRAGEILGLIGPNGAGKTTMFNLLTGALKLSAGEISFAGKSVNGRRQYQIAQSGVARTFQHVKLRPQMTLIENVMLGTYPRTKTGFFRGAFKLNSAEESSAYHEALFQLRRVGLGDKPYELAGNLSLGSQRVLEIARALAADPILLVLDEPAAGLRRQEKQQLAELLRSLRSENLTILLVEHDMEFVMGLVDRIVVMDFGSKICEGVPKDVRNDARVQEAYLGAVA</sequence>
<organism evidence="12 13">
    <name type="scientific">Undibacter mobilis</name>
    <dbReference type="NCBI Taxonomy" id="2292256"/>
    <lineage>
        <taxon>Bacteria</taxon>
        <taxon>Pseudomonadati</taxon>
        <taxon>Pseudomonadota</taxon>
        <taxon>Alphaproteobacteria</taxon>
        <taxon>Hyphomicrobiales</taxon>
        <taxon>Nitrobacteraceae</taxon>
        <taxon>Undibacter</taxon>
    </lineage>
</organism>
<feature type="transmembrane region" description="Helical" evidence="10">
    <location>
        <begin position="82"/>
        <end position="102"/>
    </location>
</feature>
<keyword evidence="8 10" id="KW-0472">Membrane</keyword>
<feature type="transmembrane region" description="Helical" evidence="10">
    <location>
        <begin position="109"/>
        <end position="127"/>
    </location>
</feature>
<dbReference type="Pfam" id="PF12399">
    <property type="entry name" value="BCA_ABC_TP_C"/>
    <property type="match status" value="1"/>
</dbReference>
<feature type="transmembrane region" description="Helical" evidence="10">
    <location>
        <begin position="206"/>
        <end position="224"/>
    </location>
</feature>
<dbReference type="GO" id="GO:0005524">
    <property type="term" value="F:ATP binding"/>
    <property type="evidence" value="ECO:0007669"/>
    <property type="project" value="UniProtKB-KW"/>
</dbReference>
<evidence type="ECO:0000256" key="10">
    <source>
        <dbReference type="SAM" id="Phobius"/>
    </source>
</evidence>
<feature type="transmembrane region" description="Helical" evidence="10">
    <location>
        <begin position="60"/>
        <end position="76"/>
    </location>
</feature>
<evidence type="ECO:0000313" key="13">
    <source>
        <dbReference type="Proteomes" id="UP000263993"/>
    </source>
</evidence>
<dbReference type="Pfam" id="PF02653">
    <property type="entry name" value="BPD_transp_2"/>
    <property type="match status" value="1"/>
</dbReference>
<dbReference type="InterPro" id="IPR003439">
    <property type="entry name" value="ABC_transporter-like_ATP-bd"/>
</dbReference>